<gene>
    <name evidence="3" type="ORF">HPS55_03010</name>
</gene>
<dbReference type="InterPro" id="IPR001296">
    <property type="entry name" value="Glyco_trans_1"/>
</dbReference>
<dbReference type="EMBL" id="JABKKE010000003">
    <property type="protein sequence ID" value="NPE13303.1"/>
    <property type="molecule type" value="Genomic_DNA"/>
</dbReference>
<dbReference type="RefSeq" id="WP_172175845.1">
    <property type="nucleotide sequence ID" value="NZ_CASGKG010000014.1"/>
</dbReference>
<dbReference type="Gene3D" id="3.40.50.2000">
    <property type="entry name" value="Glycogen Phosphorylase B"/>
    <property type="match status" value="2"/>
</dbReference>
<dbReference type="GeneID" id="82156728"/>
<dbReference type="SUPFAM" id="SSF53756">
    <property type="entry name" value="UDP-Glycosyltransferase/glycogen phosphorylase"/>
    <property type="match status" value="1"/>
</dbReference>
<organism evidence="3 4">
    <name type="scientific">Xylanibacter rodentium</name>
    <dbReference type="NCBI Taxonomy" id="2736289"/>
    <lineage>
        <taxon>Bacteria</taxon>
        <taxon>Pseudomonadati</taxon>
        <taxon>Bacteroidota</taxon>
        <taxon>Bacteroidia</taxon>
        <taxon>Bacteroidales</taxon>
        <taxon>Prevotellaceae</taxon>
        <taxon>Xylanibacter</taxon>
    </lineage>
</organism>
<dbReference type="PANTHER" id="PTHR45947:SF3">
    <property type="entry name" value="SULFOQUINOVOSYL TRANSFERASE SQD2"/>
    <property type="match status" value="1"/>
</dbReference>
<comment type="caution">
    <text evidence="3">The sequence shown here is derived from an EMBL/GenBank/DDBJ whole genome shotgun (WGS) entry which is preliminary data.</text>
</comment>
<feature type="domain" description="Glycosyl transferase family 1" evidence="1">
    <location>
        <begin position="204"/>
        <end position="351"/>
    </location>
</feature>
<feature type="domain" description="Glycosyltransferase subfamily 4-like N-terminal" evidence="2">
    <location>
        <begin position="15"/>
        <end position="189"/>
    </location>
</feature>
<name>A0ABX2AV11_9BACT</name>
<protein>
    <submittedName>
        <fullName evidence="3">Glycosyltransferase</fullName>
    </submittedName>
</protein>
<dbReference type="PANTHER" id="PTHR45947">
    <property type="entry name" value="SULFOQUINOVOSYL TRANSFERASE SQD2"/>
    <property type="match status" value="1"/>
</dbReference>
<sequence>MINAVYILNATTETGGASKSFIAMLKGLMTMGVKPTVVLPDTHGLYNTLSQLGVRTIVLNYRSCTFPPANGLTDCLLFVPRLVGRLYLNHRSSKQLTAAMKELQPDIIHTNVSVTNIGYNAAQALHIPHIYHIREYGDLDFGLHYIPSHRSLERQLGRPRSYSICITKDIQRHHKQDGKPTSRVIYNGIMATQTTMPATASGDYFLFAGRIEPAKGLNLLIEAYAIYAARTAKPLKLFIAGGSPDSGYEEKLKSMTRNNGTATHIIWLGEKSGMATLMRGARATIVPSRFEGFGRVMPEAMFNGCLAIGRNNGGTKEQMNTGLCLTGEEIALRFDNADELAAHLLNVTNEPTDCFDAYRDRAFHTVNTLYTTEANVNEVYNMYKEIL</sequence>
<keyword evidence="4" id="KW-1185">Reference proteome</keyword>
<proteinExistence type="predicted"/>
<dbReference type="Pfam" id="PF00534">
    <property type="entry name" value="Glycos_transf_1"/>
    <property type="match status" value="1"/>
</dbReference>
<evidence type="ECO:0000259" key="1">
    <source>
        <dbReference type="Pfam" id="PF00534"/>
    </source>
</evidence>
<dbReference type="Proteomes" id="UP001193734">
    <property type="component" value="Unassembled WGS sequence"/>
</dbReference>
<evidence type="ECO:0000259" key="2">
    <source>
        <dbReference type="Pfam" id="PF13439"/>
    </source>
</evidence>
<dbReference type="Pfam" id="PF13439">
    <property type="entry name" value="Glyco_transf_4"/>
    <property type="match status" value="1"/>
</dbReference>
<evidence type="ECO:0000313" key="3">
    <source>
        <dbReference type="EMBL" id="NPE13303.1"/>
    </source>
</evidence>
<accession>A0ABX2AV11</accession>
<reference evidence="3 4" key="1">
    <citation type="submission" date="2020-05" db="EMBL/GenBank/DDBJ databases">
        <title>Distinct polysaccharide utilization as determinants for interspecies competition between intestinal Prevotella spp.</title>
        <authorList>
            <person name="Galvez E.J.C."/>
            <person name="Iljazovic A."/>
            <person name="Strowig T."/>
        </authorList>
    </citation>
    <scope>NUCLEOTIDE SEQUENCE [LARGE SCALE GENOMIC DNA]</scope>
    <source>
        <strain evidence="3 4">PROD</strain>
    </source>
</reference>
<dbReference type="InterPro" id="IPR028098">
    <property type="entry name" value="Glyco_trans_4-like_N"/>
</dbReference>
<evidence type="ECO:0000313" key="4">
    <source>
        <dbReference type="Proteomes" id="UP001193734"/>
    </source>
</evidence>
<dbReference type="InterPro" id="IPR050194">
    <property type="entry name" value="Glycosyltransferase_grp1"/>
</dbReference>